<gene>
    <name evidence="13" type="primary">gpsA</name>
    <name evidence="20" type="ORF">HT134_35135</name>
</gene>
<dbReference type="PANTHER" id="PTHR11728:SF1">
    <property type="entry name" value="GLYCEROL-3-PHOSPHATE DEHYDROGENASE [NAD(+)] 2, CHLOROPLASTIC"/>
    <property type="match status" value="1"/>
</dbReference>
<evidence type="ECO:0000256" key="13">
    <source>
        <dbReference type="HAMAP-Rule" id="MF_00394"/>
    </source>
</evidence>
<evidence type="ECO:0000256" key="1">
    <source>
        <dbReference type="ARBA" id="ARBA00011009"/>
    </source>
</evidence>
<feature type="binding site" evidence="13">
    <location>
        <position position="258"/>
    </location>
    <ligand>
        <name>sn-glycerol 3-phosphate</name>
        <dbReference type="ChEBI" id="CHEBI:57597"/>
    </ligand>
</feature>
<evidence type="ECO:0000256" key="7">
    <source>
        <dbReference type="ARBA" id="ARBA00023209"/>
    </source>
</evidence>
<dbReference type="GO" id="GO:0005829">
    <property type="term" value="C:cytosol"/>
    <property type="evidence" value="ECO:0007669"/>
    <property type="project" value="TreeGrafter"/>
</dbReference>
<keyword evidence="21" id="KW-1185">Reference proteome</keyword>
<evidence type="ECO:0000256" key="9">
    <source>
        <dbReference type="ARBA" id="ARBA00052716"/>
    </source>
</evidence>
<keyword evidence="2 13" id="KW-0444">Lipid biosynthesis</keyword>
<feature type="binding site" evidence="16">
    <location>
        <begin position="11"/>
        <end position="16"/>
    </location>
    <ligand>
        <name>NAD(+)</name>
        <dbReference type="ChEBI" id="CHEBI:57540"/>
    </ligand>
</feature>
<evidence type="ECO:0000256" key="4">
    <source>
        <dbReference type="ARBA" id="ARBA00023002"/>
    </source>
</evidence>
<comment type="pathway">
    <text evidence="13">Membrane lipid metabolism; glycerophospholipid metabolism.</text>
</comment>
<dbReference type="InterPro" id="IPR006168">
    <property type="entry name" value="G3P_DH_NAD-dep"/>
</dbReference>
<feature type="binding site" evidence="13">
    <location>
        <position position="14"/>
    </location>
    <ligand>
        <name>NADPH</name>
        <dbReference type="ChEBI" id="CHEBI:57783"/>
    </ligand>
</feature>
<sequence length="339" mass="35517">MTTMTKAAVFGTGSWGTTFAMILAEAGNETTLWGRRPELVAAIDSTHTNLDYLPGVALPTSLRATTDPAEALDGADFVVLAVPSQSLRANLAVWREHIPPDAILVSLMKGIELGTTKRMSEVIREVAGAAEDRVAVVSGPNLAKEIAQRQPAATVVACADEAVAARLQKACHLPPWFRPYTNHDVVGVELGGAVKNVIALAVGVAAGMGMGDNVGAMLMTRGLAEISRLGAALGADPHTFAGLAGMGDLVATCTSPLSRNRTFGERLGRGMTLEEVVAATRQTAEGVKSCESVLELARKHDVEMPITEVVVGVVHDGMSPSEAGMLLMSRSPKPERYGV</sequence>
<dbReference type="SUPFAM" id="SSF51735">
    <property type="entry name" value="NAD(P)-binding Rossmann-fold domains"/>
    <property type="match status" value="1"/>
</dbReference>
<evidence type="ECO:0000256" key="17">
    <source>
        <dbReference type="RuleBase" id="RU000437"/>
    </source>
</evidence>
<keyword evidence="3 13" id="KW-0521">NADP</keyword>
<reference evidence="20 21" key="1">
    <citation type="submission" date="2020-06" db="EMBL/GenBank/DDBJ databases">
        <authorList>
            <person name="Chanama M."/>
        </authorList>
    </citation>
    <scope>NUCLEOTIDE SEQUENCE [LARGE SCALE GENOMIC DNA]</scope>
    <source>
        <strain evidence="20 21">TBRC6557</strain>
    </source>
</reference>
<feature type="binding site" evidence="13">
    <location>
        <position position="15"/>
    </location>
    <ligand>
        <name>NADPH</name>
        <dbReference type="ChEBI" id="CHEBI:57783"/>
    </ligand>
</feature>
<evidence type="ECO:0000256" key="5">
    <source>
        <dbReference type="ARBA" id="ARBA00023027"/>
    </source>
</evidence>
<dbReference type="GO" id="GO:0046167">
    <property type="term" value="P:glycerol-3-phosphate biosynthetic process"/>
    <property type="evidence" value="ECO:0007669"/>
    <property type="project" value="UniProtKB-UniRule"/>
</dbReference>
<evidence type="ECO:0000256" key="10">
    <source>
        <dbReference type="ARBA" id="ARBA00066687"/>
    </source>
</evidence>
<dbReference type="PROSITE" id="PS00957">
    <property type="entry name" value="NAD_G3PDH"/>
    <property type="match status" value="1"/>
</dbReference>
<feature type="binding site" evidence="13">
    <location>
        <position position="35"/>
    </location>
    <ligand>
        <name>NADPH</name>
        <dbReference type="ChEBI" id="CHEBI:57783"/>
    </ligand>
</feature>
<feature type="binding site" evidence="13">
    <location>
        <position position="109"/>
    </location>
    <ligand>
        <name>sn-glycerol 3-phosphate</name>
        <dbReference type="ChEBI" id="CHEBI:57597"/>
    </ligand>
</feature>
<evidence type="ECO:0000256" key="2">
    <source>
        <dbReference type="ARBA" id="ARBA00022516"/>
    </source>
</evidence>
<dbReference type="InterPro" id="IPR006109">
    <property type="entry name" value="G3P_DH_NAD-dep_C"/>
</dbReference>
<dbReference type="InterPro" id="IPR008927">
    <property type="entry name" value="6-PGluconate_DH-like_C_sf"/>
</dbReference>
<feature type="binding site" evidence="15">
    <location>
        <position position="109"/>
    </location>
    <ligand>
        <name>substrate</name>
    </ligand>
</feature>
<dbReference type="FunFam" id="1.10.1040.10:FF:000001">
    <property type="entry name" value="Glycerol-3-phosphate dehydrogenase [NAD(P)+]"/>
    <property type="match status" value="1"/>
</dbReference>
<feature type="binding site" evidence="16">
    <location>
        <position position="259"/>
    </location>
    <ligand>
        <name>NAD(+)</name>
        <dbReference type="ChEBI" id="CHEBI:57540"/>
    </ligand>
</feature>
<feature type="binding site" evidence="13">
    <location>
        <position position="139"/>
    </location>
    <ligand>
        <name>sn-glycerol 3-phosphate</name>
        <dbReference type="ChEBI" id="CHEBI:57597"/>
    </ligand>
</feature>
<feature type="binding site" evidence="13">
    <location>
        <position position="285"/>
    </location>
    <ligand>
        <name>NADPH</name>
        <dbReference type="ChEBI" id="CHEBI:57783"/>
    </ligand>
</feature>
<keyword evidence="5 13" id="KW-0520">NAD</keyword>
<keyword evidence="13" id="KW-0547">Nucleotide-binding</keyword>
<feature type="binding site" evidence="13">
    <location>
        <position position="109"/>
    </location>
    <ligand>
        <name>NADPH</name>
        <dbReference type="ChEBI" id="CHEBI:57783"/>
    </ligand>
</feature>
<proteinExistence type="inferred from homology"/>
<feature type="binding site" evidence="16">
    <location>
        <position position="143"/>
    </location>
    <ligand>
        <name>NAD(+)</name>
        <dbReference type="ChEBI" id="CHEBI:57540"/>
    </ligand>
</feature>
<evidence type="ECO:0000256" key="16">
    <source>
        <dbReference type="PIRSR" id="PIRSR000114-3"/>
    </source>
</evidence>
<feature type="binding site" evidence="13">
    <location>
        <position position="36"/>
    </location>
    <ligand>
        <name>NADPH</name>
        <dbReference type="ChEBI" id="CHEBI:57783"/>
    </ligand>
</feature>
<dbReference type="NCBIfam" id="NF000942">
    <property type="entry name" value="PRK00094.1-4"/>
    <property type="match status" value="1"/>
</dbReference>
<evidence type="ECO:0000256" key="6">
    <source>
        <dbReference type="ARBA" id="ARBA00023098"/>
    </source>
</evidence>
<organism evidence="20 21">
    <name type="scientific">Nonomuraea rhodomycinica</name>
    <dbReference type="NCBI Taxonomy" id="1712872"/>
    <lineage>
        <taxon>Bacteria</taxon>
        <taxon>Bacillati</taxon>
        <taxon>Actinomycetota</taxon>
        <taxon>Actinomycetes</taxon>
        <taxon>Streptosporangiales</taxon>
        <taxon>Streptosporangiaceae</taxon>
        <taxon>Nonomuraea</taxon>
    </lineage>
</organism>
<evidence type="ECO:0000256" key="11">
    <source>
        <dbReference type="ARBA" id="ARBA00069372"/>
    </source>
</evidence>
<keyword evidence="8 13" id="KW-1208">Phospholipid metabolism</keyword>
<dbReference type="UniPathway" id="UPA00940"/>
<dbReference type="InterPro" id="IPR013328">
    <property type="entry name" value="6PGD_dom2"/>
</dbReference>
<dbReference type="Proteomes" id="UP000546126">
    <property type="component" value="Unassembled WGS sequence"/>
</dbReference>
<dbReference type="AlphaFoldDB" id="A0A7Y6ME84"/>
<dbReference type="GO" id="GO:0046168">
    <property type="term" value="P:glycerol-3-phosphate catabolic process"/>
    <property type="evidence" value="ECO:0007669"/>
    <property type="project" value="InterPro"/>
</dbReference>
<dbReference type="Gene3D" id="1.10.1040.10">
    <property type="entry name" value="N-(1-d-carboxylethyl)-l-norvaline Dehydrogenase, domain 2"/>
    <property type="match status" value="1"/>
</dbReference>
<dbReference type="NCBIfam" id="NF000940">
    <property type="entry name" value="PRK00094.1-2"/>
    <property type="match status" value="1"/>
</dbReference>
<dbReference type="EMBL" id="JABWGO010000011">
    <property type="protein sequence ID" value="NUW45318.1"/>
    <property type="molecule type" value="Genomic_DNA"/>
</dbReference>
<keyword evidence="7 13" id="KW-0594">Phospholipid biosynthesis</keyword>
<feature type="binding site" evidence="13">
    <location>
        <position position="260"/>
    </location>
    <ligand>
        <name>sn-glycerol 3-phosphate</name>
        <dbReference type="ChEBI" id="CHEBI:57597"/>
    </ligand>
</feature>
<protein>
    <recommendedName>
        <fullName evidence="11 13">Glycerol-3-phosphate dehydrogenase [NAD(P)+]</fullName>
        <ecNumber evidence="10 13">1.1.1.94</ecNumber>
    </recommendedName>
    <alternativeName>
        <fullName evidence="13">NAD(P)(+)-dependent glycerol-3-phosphate dehydrogenase</fullName>
    </alternativeName>
    <alternativeName>
        <fullName evidence="12 13">NAD(P)H-dependent dihydroxyacetone-phosphate reductase</fullName>
    </alternativeName>
</protein>
<feature type="domain" description="Glycerol-3-phosphate dehydrogenase NAD-dependent C-terminal" evidence="19">
    <location>
        <begin position="184"/>
        <end position="323"/>
    </location>
</feature>
<feature type="binding site" evidence="13">
    <location>
        <position position="248"/>
    </location>
    <ligand>
        <name>sn-glycerol 3-phosphate</name>
        <dbReference type="ChEBI" id="CHEBI:57597"/>
    </ligand>
</feature>
<dbReference type="GO" id="GO:0051287">
    <property type="term" value="F:NAD binding"/>
    <property type="evidence" value="ECO:0007669"/>
    <property type="project" value="InterPro"/>
</dbReference>
<feature type="binding site" evidence="13">
    <location>
        <position position="259"/>
    </location>
    <ligand>
        <name>NADPH</name>
        <dbReference type="ChEBI" id="CHEBI:57783"/>
    </ligand>
</feature>
<comment type="function">
    <text evidence="13">Catalyzes the reduction of the glycolytic intermediate dihydroxyacetone phosphate (DHAP) to sn-glycerol 3-phosphate (G3P), the key precursor for phospholipid synthesis.</text>
</comment>
<accession>A0A7Y6ME84</accession>
<dbReference type="SUPFAM" id="SSF48179">
    <property type="entry name" value="6-phosphogluconate dehydrogenase C-terminal domain-like"/>
    <property type="match status" value="1"/>
</dbReference>
<dbReference type="PANTHER" id="PTHR11728">
    <property type="entry name" value="GLYCEROL-3-PHOSPHATE DEHYDROGENASE"/>
    <property type="match status" value="1"/>
</dbReference>
<evidence type="ECO:0000313" key="21">
    <source>
        <dbReference type="Proteomes" id="UP000546126"/>
    </source>
</evidence>
<feature type="active site" description="Proton acceptor" evidence="13 14">
    <location>
        <position position="195"/>
    </location>
</feature>
<dbReference type="Pfam" id="PF01210">
    <property type="entry name" value="NAD_Gly3P_dh_N"/>
    <property type="match status" value="1"/>
</dbReference>
<dbReference type="GO" id="GO:0006650">
    <property type="term" value="P:glycerophospholipid metabolic process"/>
    <property type="evidence" value="ECO:0007669"/>
    <property type="project" value="UniProtKB-UniRule"/>
</dbReference>
<evidence type="ECO:0000259" key="18">
    <source>
        <dbReference type="Pfam" id="PF01210"/>
    </source>
</evidence>
<evidence type="ECO:0000256" key="3">
    <source>
        <dbReference type="ARBA" id="ARBA00022857"/>
    </source>
</evidence>
<dbReference type="EC" id="1.1.1.94" evidence="10 13"/>
<evidence type="ECO:0000256" key="12">
    <source>
        <dbReference type="ARBA" id="ARBA00080511"/>
    </source>
</evidence>
<keyword evidence="4 13" id="KW-0560">Oxidoreductase</keyword>
<dbReference type="GO" id="GO:0005975">
    <property type="term" value="P:carbohydrate metabolic process"/>
    <property type="evidence" value="ECO:0007669"/>
    <property type="project" value="InterPro"/>
</dbReference>
<comment type="caution">
    <text evidence="20">The sequence shown here is derived from an EMBL/GenBank/DDBJ whole genome shotgun (WGS) entry which is preliminary data.</text>
</comment>
<comment type="caution">
    <text evidence="13">Lacks conserved residue(s) required for the propagation of feature annotation.</text>
</comment>
<evidence type="ECO:0000256" key="15">
    <source>
        <dbReference type="PIRSR" id="PIRSR000114-2"/>
    </source>
</evidence>
<comment type="similarity">
    <text evidence="1 13 17">Belongs to the NAD-dependent glycerol-3-phosphate dehydrogenase family.</text>
</comment>
<dbReference type="InterPro" id="IPR011128">
    <property type="entry name" value="G3P_DH_NAD-dep_N"/>
</dbReference>
<dbReference type="Gene3D" id="3.40.50.720">
    <property type="entry name" value="NAD(P)-binding Rossmann-like Domain"/>
    <property type="match status" value="1"/>
</dbReference>
<dbReference type="PRINTS" id="PR00077">
    <property type="entry name" value="GPDHDRGNASE"/>
</dbReference>
<comment type="catalytic activity">
    <reaction evidence="13">
        <text>sn-glycerol 3-phosphate + NAD(+) = dihydroxyacetone phosphate + NADH + H(+)</text>
        <dbReference type="Rhea" id="RHEA:11092"/>
        <dbReference type="ChEBI" id="CHEBI:15378"/>
        <dbReference type="ChEBI" id="CHEBI:57540"/>
        <dbReference type="ChEBI" id="CHEBI:57597"/>
        <dbReference type="ChEBI" id="CHEBI:57642"/>
        <dbReference type="ChEBI" id="CHEBI:57945"/>
        <dbReference type="EC" id="1.1.1.94"/>
    </reaction>
</comment>
<feature type="binding site" evidence="13">
    <location>
        <position position="143"/>
    </location>
    <ligand>
        <name>NADPH</name>
        <dbReference type="ChEBI" id="CHEBI:57783"/>
    </ligand>
</feature>
<feature type="binding site" evidence="13">
    <location>
        <position position="259"/>
    </location>
    <ligand>
        <name>sn-glycerol 3-phosphate</name>
        <dbReference type="ChEBI" id="CHEBI:57597"/>
    </ligand>
</feature>
<evidence type="ECO:0000256" key="14">
    <source>
        <dbReference type="PIRSR" id="PIRSR000114-1"/>
    </source>
</evidence>
<dbReference type="GO" id="GO:0008654">
    <property type="term" value="P:phospholipid biosynthetic process"/>
    <property type="evidence" value="ECO:0007669"/>
    <property type="project" value="UniProtKB-KW"/>
</dbReference>
<dbReference type="FunFam" id="3.40.50.720:FF:000019">
    <property type="entry name" value="Glycerol-3-phosphate dehydrogenase [NAD(P)+]"/>
    <property type="match status" value="1"/>
</dbReference>
<feature type="binding site" evidence="15">
    <location>
        <begin position="259"/>
        <end position="260"/>
    </location>
    <ligand>
        <name>substrate</name>
    </ligand>
</feature>
<comment type="subcellular location">
    <subcellularLocation>
        <location evidence="13">Cytoplasm</location>
    </subcellularLocation>
</comment>
<dbReference type="HAMAP" id="MF_00394">
    <property type="entry name" value="NAD_Glyc3P_dehydrog"/>
    <property type="match status" value="1"/>
</dbReference>
<evidence type="ECO:0000256" key="8">
    <source>
        <dbReference type="ARBA" id="ARBA00023264"/>
    </source>
</evidence>
<evidence type="ECO:0000259" key="19">
    <source>
        <dbReference type="Pfam" id="PF07479"/>
    </source>
</evidence>
<keyword evidence="13" id="KW-0963">Cytoplasm</keyword>
<feature type="binding site" evidence="13">
    <location>
        <position position="195"/>
    </location>
    <ligand>
        <name>sn-glycerol 3-phosphate</name>
        <dbReference type="ChEBI" id="CHEBI:57597"/>
    </ligand>
</feature>
<evidence type="ECO:0000313" key="20">
    <source>
        <dbReference type="EMBL" id="NUW45318.1"/>
    </source>
</evidence>
<keyword evidence="6 13" id="KW-0443">Lipid metabolism</keyword>
<comment type="catalytic activity">
    <reaction evidence="9">
        <text>sn-glycerol 3-phosphate + NADP(+) = dihydroxyacetone phosphate + NADPH + H(+)</text>
        <dbReference type="Rhea" id="RHEA:11096"/>
        <dbReference type="ChEBI" id="CHEBI:15378"/>
        <dbReference type="ChEBI" id="CHEBI:57597"/>
        <dbReference type="ChEBI" id="CHEBI:57642"/>
        <dbReference type="ChEBI" id="CHEBI:57783"/>
        <dbReference type="ChEBI" id="CHEBI:58349"/>
        <dbReference type="EC" id="1.1.1.94"/>
    </reaction>
    <physiologicalReaction direction="right-to-left" evidence="9">
        <dbReference type="Rhea" id="RHEA:11098"/>
    </physiologicalReaction>
</comment>
<dbReference type="InterPro" id="IPR036291">
    <property type="entry name" value="NAD(P)-bd_dom_sf"/>
</dbReference>
<feature type="binding site" evidence="13">
    <location>
        <position position="52"/>
    </location>
    <ligand>
        <name>NADPH</name>
        <dbReference type="ChEBI" id="CHEBI:57783"/>
    </ligand>
</feature>
<dbReference type="GO" id="GO:0047952">
    <property type="term" value="F:glycerol-3-phosphate dehydrogenase [NAD(P)+] activity"/>
    <property type="evidence" value="ECO:0007669"/>
    <property type="project" value="UniProtKB-UniRule"/>
</dbReference>
<dbReference type="Pfam" id="PF07479">
    <property type="entry name" value="NAD_Gly3P_dh_C"/>
    <property type="match status" value="1"/>
</dbReference>
<feature type="domain" description="Glycerol-3-phosphate dehydrogenase NAD-dependent N-terminal" evidence="18">
    <location>
        <begin position="6"/>
        <end position="163"/>
    </location>
</feature>
<name>A0A7Y6ME84_9ACTN</name>
<dbReference type="PIRSF" id="PIRSF000114">
    <property type="entry name" value="Glycerol-3-P_dh"/>
    <property type="match status" value="1"/>
</dbReference>